<dbReference type="EC" id="2.1.1.-" evidence="4"/>
<dbReference type="PANTHER" id="PTHR10509">
    <property type="entry name" value="O-METHYLTRANSFERASE-RELATED"/>
    <property type="match status" value="1"/>
</dbReference>
<dbReference type="GO" id="GO:0000287">
    <property type="term" value="F:magnesium ion binding"/>
    <property type="evidence" value="ECO:0007669"/>
    <property type="project" value="UniProtKB-UniRule"/>
</dbReference>
<sequence length="213" mass="24360">MLQEHILNYLTELQHSSSALMTEMEQEAIKDHVPIMERDGIDFLKQLVRIKQPQKILEIGTAIGYSALQMQEAFNQAEIVTVERDEKRAQRAQHYIAKAECQEKIDLIQGDALECVNEIKQKGPFDLLFIDAAKGQYQRFFNIYTPMLQDNGIIITDNVLFKGYVAHPCEATKRIKQIAEKIASYNEWLINQSNYNTTIVPVGDGIAITTKRT</sequence>
<dbReference type="SUPFAM" id="SSF53335">
    <property type="entry name" value="S-adenosyl-L-methionine-dependent methyltransferases"/>
    <property type="match status" value="1"/>
</dbReference>
<dbReference type="STRING" id="872970.SAMN04488134_106127"/>
<dbReference type="RefSeq" id="WP_091497498.1">
    <property type="nucleotide sequence ID" value="NZ_FODJ01000006.1"/>
</dbReference>
<accession>A0A1H8NX55</accession>
<dbReference type="AlphaFoldDB" id="A0A1H8NX55"/>
<evidence type="ECO:0000256" key="1">
    <source>
        <dbReference type="ARBA" id="ARBA00022603"/>
    </source>
</evidence>
<keyword evidence="3 4" id="KW-0949">S-adenosyl-L-methionine</keyword>
<feature type="binding site" evidence="4">
    <location>
        <position position="158"/>
    </location>
    <ligand>
        <name>Mg(2+)</name>
        <dbReference type="ChEBI" id="CHEBI:18420"/>
    </ligand>
</feature>
<dbReference type="InterPro" id="IPR002935">
    <property type="entry name" value="SAM_O-MeTrfase"/>
</dbReference>
<proteinExistence type="inferred from homology"/>
<comment type="subunit">
    <text evidence="4">Homodimer.</text>
</comment>
<organism evidence="5 6">
    <name type="scientific">Amphibacillus marinus</name>
    <dbReference type="NCBI Taxonomy" id="872970"/>
    <lineage>
        <taxon>Bacteria</taxon>
        <taxon>Bacillati</taxon>
        <taxon>Bacillota</taxon>
        <taxon>Bacilli</taxon>
        <taxon>Bacillales</taxon>
        <taxon>Bacillaceae</taxon>
        <taxon>Amphibacillus</taxon>
    </lineage>
</organism>
<evidence type="ECO:0000256" key="3">
    <source>
        <dbReference type="ARBA" id="ARBA00022691"/>
    </source>
</evidence>
<evidence type="ECO:0000313" key="6">
    <source>
        <dbReference type="Proteomes" id="UP000199300"/>
    </source>
</evidence>
<feature type="binding site" evidence="4">
    <location>
        <begin position="111"/>
        <end position="112"/>
    </location>
    <ligand>
        <name>S-adenosyl-L-methionine</name>
        <dbReference type="ChEBI" id="CHEBI:59789"/>
    </ligand>
</feature>
<reference evidence="5 6" key="1">
    <citation type="submission" date="2016-10" db="EMBL/GenBank/DDBJ databases">
        <authorList>
            <person name="de Groot N.N."/>
        </authorList>
    </citation>
    <scope>NUCLEOTIDE SEQUENCE [LARGE SCALE GENOMIC DNA]</scope>
    <source>
        <strain evidence="5 6">CGMCC 1.10434</strain>
    </source>
</reference>
<keyword evidence="4" id="KW-0479">Metal-binding</keyword>
<keyword evidence="2 4" id="KW-0808">Transferase</keyword>
<feature type="binding site" evidence="4">
    <location>
        <position position="131"/>
    </location>
    <ligand>
        <name>Mg(2+)</name>
        <dbReference type="ChEBI" id="CHEBI:18420"/>
    </ligand>
</feature>
<gene>
    <name evidence="4" type="primary">trmR</name>
    <name evidence="5" type="ORF">SAMN04488134_106127</name>
</gene>
<feature type="binding site" evidence="4">
    <location>
        <position position="36"/>
    </location>
    <ligand>
        <name>S-adenosyl-L-methionine</name>
        <dbReference type="ChEBI" id="CHEBI:59789"/>
    </ligand>
</feature>
<comment type="catalytic activity">
    <reaction evidence="4">
        <text>5-hydroxyuridine(34) in tRNA + S-adenosyl-L-methionine = 5-methoxyuridine(34) in tRNA + S-adenosyl-L-homocysteine + H(+)</text>
        <dbReference type="Rhea" id="RHEA:60524"/>
        <dbReference type="Rhea" id="RHEA-COMP:13381"/>
        <dbReference type="Rhea" id="RHEA-COMP:15591"/>
        <dbReference type="ChEBI" id="CHEBI:15378"/>
        <dbReference type="ChEBI" id="CHEBI:57856"/>
        <dbReference type="ChEBI" id="CHEBI:59789"/>
        <dbReference type="ChEBI" id="CHEBI:136877"/>
        <dbReference type="ChEBI" id="CHEBI:143860"/>
    </reaction>
</comment>
<dbReference type="CDD" id="cd02440">
    <property type="entry name" value="AdoMet_MTases"/>
    <property type="match status" value="1"/>
</dbReference>
<keyword evidence="4" id="KW-0460">Magnesium</keyword>
<feature type="binding site" evidence="4">
    <location>
        <position position="157"/>
    </location>
    <ligand>
        <name>Mg(2+)</name>
        <dbReference type="ChEBI" id="CHEBI:18420"/>
    </ligand>
</feature>
<dbReference type="OrthoDB" id="9799672at2"/>
<comment type="similarity">
    <text evidence="4">Belongs to the class I-like SAM-binding methyltransferase superfamily. Cation-dependent O-methyltransferase family.</text>
</comment>
<keyword evidence="4" id="KW-0819">tRNA processing</keyword>
<keyword evidence="6" id="KW-1185">Reference proteome</keyword>
<dbReference type="Gene3D" id="3.40.50.150">
    <property type="entry name" value="Vaccinia Virus protein VP39"/>
    <property type="match status" value="1"/>
</dbReference>
<dbReference type="GO" id="GO:0030488">
    <property type="term" value="P:tRNA methylation"/>
    <property type="evidence" value="ECO:0007669"/>
    <property type="project" value="UniProtKB-UniRule"/>
</dbReference>
<dbReference type="HAMAP" id="MF_02217">
    <property type="entry name" value="TrmR_methyltr"/>
    <property type="match status" value="1"/>
</dbReference>
<feature type="binding site" evidence="4">
    <location>
        <position position="83"/>
    </location>
    <ligand>
        <name>S-adenosyl-L-methionine</name>
        <dbReference type="ChEBI" id="CHEBI:59789"/>
    </ligand>
</feature>
<dbReference type="InterPro" id="IPR050362">
    <property type="entry name" value="Cation-dep_OMT"/>
</dbReference>
<evidence type="ECO:0000256" key="2">
    <source>
        <dbReference type="ARBA" id="ARBA00022679"/>
    </source>
</evidence>
<dbReference type="PROSITE" id="PS51682">
    <property type="entry name" value="SAM_OMT_I"/>
    <property type="match status" value="1"/>
</dbReference>
<dbReference type="GO" id="GO:0008171">
    <property type="term" value="F:O-methyltransferase activity"/>
    <property type="evidence" value="ECO:0007669"/>
    <property type="project" value="InterPro"/>
</dbReference>
<protein>
    <recommendedName>
        <fullName evidence="4">tRNA 5-hydroxyuridine methyltransferase</fullName>
        <ecNumber evidence="4">2.1.1.-</ecNumber>
    </recommendedName>
    <alternativeName>
        <fullName evidence="4">ho5U methyltransferase</fullName>
    </alternativeName>
</protein>
<name>A0A1H8NX55_9BACI</name>
<dbReference type="EMBL" id="FODJ01000006">
    <property type="protein sequence ID" value="SEO33918.1"/>
    <property type="molecule type" value="Genomic_DNA"/>
</dbReference>
<dbReference type="InterPro" id="IPR029063">
    <property type="entry name" value="SAM-dependent_MTases_sf"/>
</dbReference>
<dbReference type="Proteomes" id="UP000199300">
    <property type="component" value="Unassembled WGS sequence"/>
</dbReference>
<dbReference type="InterPro" id="IPR043675">
    <property type="entry name" value="TrmR_methyltr"/>
</dbReference>
<keyword evidence="1 4" id="KW-0489">Methyltransferase</keyword>
<evidence type="ECO:0000313" key="5">
    <source>
        <dbReference type="EMBL" id="SEO33918.1"/>
    </source>
</evidence>
<dbReference type="GO" id="GO:0008757">
    <property type="term" value="F:S-adenosylmethionine-dependent methyltransferase activity"/>
    <property type="evidence" value="ECO:0007669"/>
    <property type="project" value="TreeGrafter"/>
</dbReference>
<evidence type="ECO:0000256" key="4">
    <source>
        <dbReference type="HAMAP-Rule" id="MF_02217"/>
    </source>
</evidence>
<comment type="function">
    <text evidence="4">Catalyzes the methylation of 5-hydroxyuridine (ho5U) to form 5-methoxyuridine (mo5U) at position 34 in tRNAs.</text>
</comment>
<dbReference type="Pfam" id="PF01596">
    <property type="entry name" value="Methyltransf_3"/>
    <property type="match status" value="1"/>
</dbReference>
<feature type="binding site" evidence="4">
    <location>
        <position position="131"/>
    </location>
    <ligand>
        <name>S-adenosyl-L-methionine</name>
        <dbReference type="ChEBI" id="CHEBI:59789"/>
    </ligand>
</feature>
<dbReference type="PANTHER" id="PTHR10509:SF14">
    <property type="entry name" value="CAFFEOYL-COA O-METHYLTRANSFERASE 3-RELATED"/>
    <property type="match status" value="1"/>
</dbReference>
<dbReference type="GO" id="GO:0016300">
    <property type="term" value="F:tRNA (uridine) methyltransferase activity"/>
    <property type="evidence" value="ECO:0007669"/>
    <property type="project" value="UniProtKB-UniRule"/>
</dbReference>
<feature type="binding site" evidence="4">
    <location>
        <position position="66"/>
    </location>
    <ligand>
        <name>S-adenosyl-L-methionine</name>
        <dbReference type="ChEBI" id="CHEBI:59789"/>
    </ligand>
</feature>